<keyword evidence="1" id="KW-0812">Transmembrane</keyword>
<proteinExistence type="predicted"/>
<feature type="transmembrane region" description="Helical" evidence="1">
    <location>
        <begin position="108"/>
        <end position="125"/>
    </location>
</feature>
<accession>A0A2K9MER7</accession>
<dbReference type="Proteomes" id="UP000234882">
    <property type="component" value="Chromosome"/>
</dbReference>
<dbReference type="KEGG" id="paru:CYR75_00640"/>
<feature type="transmembrane region" description="Helical" evidence="1">
    <location>
        <begin position="165"/>
        <end position="185"/>
    </location>
</feature>
<protein>
    <submittedName>
        <fullName evidence="2">Uncharacterized protein</fullName>
    </submittedName>
</protein>
<dbReference type="AlphaFoldDB" id="A0A2K9MER7"/>
<feature type="transmembrane region" description="Helical" evidence="1">
    <location>
        <begin position="217"/>
        <end position="235"/>
    </location>
</feature>
<feature type="transmembrane region" description="Helical" evidence="1">
    <location>
        <begin position="51"/>
        <end position="69"/>
    </location>
</feature>
<evidence type="ECO:0000256" key="1">
    <source>
        <dbReference type="SAM" id="Phobius"/>
    </source>
</evidence>
<sequence length="237" mass="24952">MALAFVTSGALFALADNPINLLIPDIGTRATGTLLPDDDSLAGLYLRPRHPATWILLFGLWLMLIASTLRQLWLIPSGRYLALADVALLIAALAAGTVWPWVAVQAPLAGFIICVTMLLALIAAAKRKDSDGRLERSPVIGAFIGWATVLTFGAFATFLSNATMLPIELAAVVGAMLTCGAAIAIQLWLPRNAAYTLTVMFALLASAATTIDANPPLAVIAVLSISALTFLLVRVTT</sequence>
<name>A0A2K9MER7_9RHOB</name>
<reference evidence="3" key="1">
    <citation type="submission" date="2017-12" db="EMBL/GenBank/DDBJ databases">
        <title>Genomic analysis of Paracoccus sp. CBA4604.</title>
        <authorList>
            <person name="Roh S.W."/>
            <person name="Kim J.Y."/>
            <person name="Kim J.S."/>
        </authorList>
    </citation>
    <scope>NUCLEOTIDE SEQUENCE [LARGE SCALE GENOMIC DNA]</scope>
    <source>
        <strain evidence="3">CBA4604</strain>
    </source>
</reference>
<keyword evidence="1" id="KW-0472">Membrane</keyword>
<evidence type="ECO:0000313" key="3">
    <source>
        <dbReference type="Proteomes" id="UP000234882"/>
    </source>
</evidence>
<organism evidence="2 3">
    <name type="scientific">Paracoccus jeotgali</name>
    <dbReference type="NCBI Taxonomy" id="2065379"/>
    <lineage>
        <taxon>Bacteria</taxon>
        <taxon>Pseudomonadati</taxon>
        <taxon>Pseudomonadota</taxon>
        <taxon>Alphaproteobacteria</taxon>
        <taxon>Rhodobacterales</taxon>
        <taxon>Paracoccaceae</taxon>
        <taxon>Paracoccus</taxon>
    </lineage>
</organism>
<evidence type="ECO:0000313" key="2">
    <source>
        <dbReference type="EMBL" id="AUM73005.1"/>
    </source>
</evidence>
<keyword evidence="3" id="KW-1185">Reference proteome</keyword>
<feature type="transmembrane region" description="Helical" evidence="1">
    <location>
        <begin position="192"/>
        <end position="211"/>
    </location>
</feature>
<gene>
    <name evidence="2" type="ORF">CYR75_00640</name>
</gene>
<feature type="transmembrane region" description="Helical" evidence="1">
    <location>
        <begin position="81"/>
        <end position="102"/>
    </location>
</feature>
<keyword evidence="1" id="KW-1133">Transmembrane helix</keyword>
<dbReference type="EMBL" id="CP025583">
    <property type="protein sequence ID" value="AUM73005.1"/>
    <property type="molecule type" value="Genomic_DNA"/>
</dbReference>
<feature type="transmembrane region" description="Helical" evidence="1">
    <location>
        <begin position="137"/>
        <end position="159"/>
    </location>
</feature>